<comment type="caution">
    <text evidence="1">The sequence shown here is derived from an EMBL/GenBank/DDBJ whole genome shotgun (WGS) entry which is preliminary data.</text>
</comment>
<dbReference type="InterPro" id="IPR036390">
    <property type="entry name" value="WH_DNA-bd_sf"/>
</dbReference>
<protein>
    <recommendedName>
        <fullName evidence="3">Phage PhiH1 repressor protein</fullName>
    </recommendedName>
</protein>
<proteinExistence type="predicted"/>
<gene>
    <name evidence="1" type="ORF">C493_17126</name>
</gene>
<dbReference type="Proteomes" id="UP000011602">
    <property type="component" value="Unassembled WGS sequence"/>
</dbReference>
<dbReference type="RefSeq" id="WP_007260686.1">
    <property type="nucleotide sequence ID" value="NZ_AOHZ01000081.1"/>
</dbReference>
<dbReference type="EMBL" id="AOHZ01000081">
    <property type="protein sequence ID" value="ELY51673.1"/>
    <property type="molecule type" value="Genomic_DNA"/>
</dbReference>
<keyword evidence="2" id="KW-1185">Reference proteome</keyword>
<sequence length="87" mass="9583">MRKRAEWMTRADDEILEYLQAHGAGTPKSIAEEIDRNNDYVGVRCRKLASCGLVEKPSRGFYVLADSGEAYLDGELDAGTLEADDAS</sequence>
<evidence type="ECO:0000313" key="2">
    <source>
        <dbReference type="Proteomes" id="UP000011602"/>
    </source>
</evidence>
<evidence type="ECO:0000313" key="1">
    <source>
        <dbReference type="EMBL" id="ELY51673.1"/>
    </source>
</evidence>
<dbReference type="STRING" id="1227499.C493_17126"/>
<organism evidence="1 2">
    <name type="scientific">Natronolimnohabitans innermongolicus JCM 12255</name>
    <dbReference type="NCBI Taxonomy" id="1227499"/>
    <lineage>
        <taxon>Archaea</taxon>
        <taxon>Methanobacteriati</taxon>
        <taxon>Methanobacteriota</taxon>
        <taxon>Stenosarchaea group</taxon>
        <taxon>Halobacteria</taxon>
        <taxon>Halobacteriales</taxon>
        <taxon>Natrialbaceae</taxon>
        <taxon>Natronolimnohabitans</taxon>
    </lineage>
</organism>
<reference evidence="1 2" key="1">
    <citation type="journal article" date="2014" name="PLoS Genet.">
        <title>Phylogenetically driven sequencing of extremely halophilic archaea reveals strategies for static and dynamic osmo-response.</title>
        <authorList>
            <person name="Becker E.A."/>
            <person name="Seitzer P.M."/>
            <person name="Tritt A."/>
            <person name="Larsen D."/>
            <person name="Krusor M."/>
            <person name="Yao A.I."/>
            <person name="Wu D."/>
            <person name="Madern D."/>
            <person name="Eisen J.A."/>
            <person name="Darling A.E."/>
            <person name="Facciotti M.T."/>
        </authorList>
    </citation>
    <scope>NUCLEOTIDE SEQUENCE [LARGE SCALE GENOMIC DNA]</scope>
    <source>
        <strain evidence="1 2">JCM 12255</strain>
    </source>
</reference>
<dbReference type="Gene3D" id="1.10.10.10">
    <property type="entry name" value="Winged helix-like DNA-binding domain superfamily/Winged helix DNA-binding domain"/>
    <property type="match status" value="1"/>
</dbReference>
<dbReference type="InterPro" id="IPR036388">
    <property type="entry name" value="WH-like_DNA-bd_sf"/>
</dbReference>
<dbReference type="SUPFAM" id="SSF46785">
    <property type="entry name" value="Winged helix' DNA-binding domain"/>
    <property type="match status" value="1"/>
</dbReference>
<evidence type="ECO:0008006" key="3">
    <source>
        <dbReference type="Google" id="ProtNLM"/>
    </source>
</evidence>
<name>L9WTL4_9EURY</name>
<accession>L9WTL4</accession>
<dbReference type="AlphaFoldDB" id="L9WTL4"/>
<dbReference type="eggNOG" id="arCOG03924">
    <property type="taxonomic scope" value="Archaea"/>
</dbReference>